<dbReference type="EMBL" id="JAPNKE010000002">
    <property type="protein sequence ID" value="MCY1014133.1"/>
    <property type="molecule type" value="Genomic_DNA"/>
</dbReference>
<reference evidence="3" key="1">
    <citation type="submission" date="2022-11" db="EMBL/GenBank/DDBJ databases">
        <title>Minimal conservation of predation-associated metabolite biosynthetic gene clusters underscores biosynthetic potential of Myxococcota including descriptions for ten novel species: Archangium lansinium sp. nov., Myxococcus landrumus sp. nov., Nannocystis bai.</title>
        <authorList>
            <person name="Ahearne A."/>
            <person name="Stevens C."/>
            <person name="Phillips K."/>
        </authorList>
    </citation>
    <scope>NUCLEOTIDE SEQUENCE</scope>
    <source>
        <strain evidence="3">Na p29</strain>
    </source>
</reference>
<evidence type="ECO:0000256" key="1">
    <source>
        <dbReference type="SAM" id="MobiDB-lite"/>
    </source>
</evidence>
<evidence type="ECO:0000259" key="2">
    <source>
        <dbReference type="Pfam" id="PF16173"/>
    </source>
</evidence>
<proteinExistence type="predicted"/>
<comment type="caution">
    <text evidence="3">The sequence shown here is derived from an EMBL/GenBank/DDBJ whole genome shotgun (WGS) entry which is preliminary data.</text>
</comment>
<feature type="region of interest" description="Disordered" evidence="1">
    <location>
        <begin position="1"/>
        <end position="98"/>
    </location>
</feature>
<feature type="domain" description="DUF4874" evidence="2">
    <location>
        <begin position="129"/>
        <end position="200"/>
    </location>
</feature>
<feature type="compositionally biased region" description="Low complexity" evidence="1">
    <location>
        <begin position="17"/>
        <end position="91"/>
    </location>
</feature>
<accession>A0A9X3F9A2</accession>
<sequence>MLGALTSSACQGGDGSTDGATGAATDATTATAGPATDATTAASTDPTDGPADPTPTSSTSTTSGSTSVGTTDASTTTSDDPSATDTDTGSPGLACPLGEGSGVQQFALAPALFSAGDDPSDSPACAIVNPERGFHGFTNLRTLDGGILDNHAASGFSVVYGQVLLPEYRDAPLDADVLAEIAASFDLVREHGMKVVRAFTIPTRRTSPTPSSSGSSNTSSSLRRCCRSTPT</sequence>
<evidence type="ECO:0000313" key="3">
    <source>
        <dbReference type="EMBL" id="MCY1014133.1"/>
    </source>
</evidence>
<feature type="region of interest" description="Disordered" evidence="1">
    <location>
        <begin position="203"/>
        <end position="231"/>
    </location>
</feature>
<dbReference type="AlphaFoldDB" id="A0A9X3F9A2"/>
<dbReference type="Pfam" id="PF16173">
    <property type="entry name" value="DUF4874"/>
    <property type="match status" value="1"/>
</dbReference>
<dbReference type="InterPro" id="IPR032379">
    <property type="entry name" value="DUF4874"/>
</dbReference>
<keyword evidence="4" id="KW-1185">Reference proteome</keyword>
<feature type="compositionally biased region" description="Polar residues" evidence="1">
    <location>
        <begin position="1"/>
        <end position="10"/>
    </location>
</feature>
<organism evidence="3 4">
    <name type="scientific">Nannocystis pusilla</name>
    <dbReference type="NCBI Taxonomy" id="889268"/>
    <lineage>
        <taxon>Bacteria</taxon>
        <taxon>Pseudomonadati</taxon>
        <taxon>Myxococcota</taxon>
        <taxon>Polyangia</taxon>
        <taxon>Nannocystales</taxon>
        <taxon>Nannocystaceae</taxon>
        <taxon>Nannocystis</taxon>
    </lineage>
</organism>
<evidence type="ECO:0000313" key="4">
    <source>
        <dbReference type="Proteomes" id="UP001150924"/>
    </source>
</evidence>
<protein>
    <submittedName>
        <fullName evidence="3">DUF4874 domain-containing protein</fullName>
    </submittedName>
</protein>
<gene>
    <name evidence="3" type="ORF">OV079_53200</name>
</gene>
<dbReference type="Proteomes" id="UP001150924">
    <property type="component" value="Unassembled WGS sequence"/>
</dbReference>
<name>A0A9X3F9A2_9BACT</name>